<keyword evidence="1 3" id="KW-0597">Phosphoprotein</keyword>
<accession>A0A5B8S668</accession>
<reference evidence="6 7" key="1">
    <citation type="journal article" date="2013" name="J. Microbiol. Biotechnol.">
        <title>Novosphingobium ginsenosidimutans sp. nov., with the ability to convert ginsenoside.</title>
        <authorList>
            <person name="Kim J.K."/>
            <person name="He D."/>
            <person name="Liu Q.M."/>
            <person name="Park H.Y."/>
            <person name="Jung M.S."/>
            <person name="Yoon M.H."/>
            <person name="Kim S.C."/>
            <person name="Im W.T."/>
        </authorList>
    </citation>
    <scope>NUCLEOTIDE SEQUENCE [LARGE SCALE GENOMIC DNA]</scope>
    <source>
        <strain evidence="6 7">FW-6</strain>
    </source>
</reference>
<dbReference type="KEGG" id="ngf:FRF71_08765"/>
<evidence type="ECO:0000256" key="1">
    <source>
        <dbReference type="ARBA" id="ARBA00022553"/>
    </source>
</evidence>
<dbReference type="Gene3D" id="3.40.50.2300">
    <property type="match status" value="1"/>
</dbReference>
<dbReference type="PROSITE" id="PS50043">
    <property type="entry name" value="HTH_LUXR_2"/>
    <property type="match status" value="1"/>
</dbReference>
<evidence type="ECO:0000313" key="7">
    <source>
        <dbReference type="Proteomes" id="UP000321172"/>
    </source>
</evidence>
<dbReference type="Pfam" id="PF00072">
    <property type="entry name" value="Response_reg"/>
    <property type="match status" value="1"/>
</dbReference>
<evidence type="ECO:0000313" key="6">
    <source>
        <dbReference type="EMBL" id="QEA16217.1"/>
    </source>
</evidence>
<feature type="domain" description="HTH luxR-type" evidence="4">
    <location>
        <begin position="189"/>
        <end position="254"/>
    </location>
</feature>
<dbReference type="InterPro" id="IPR039420">
    <property type="entry name" value="WalR-like"/>
</dbReference>
<dbReference type="OrthoDB" id="9814495at2"/>
<dbReference type="SUPFAM" id="SSF52172">
    <property type="entry name" value="CheY-like"/>
    <property type="match status" value="1"/>
</dbReference>
<dbReference type="InterPro" id="IPR011006">
    <property type="entry name" value="CheY-like_superfamily"/>
</dbReference>
<evidence type="ECO:0000256" key="3">
    <source>
        <dbReference type="PROSITE-ProRule" id="PRU00169"/>
    </source>
</evidence>
<evidence type="ECO:0000259" key="4">
    <source>
        <dbReference type="PROSITE" id="PS50043"/>
    </source>
</evidence>
<keyword evidence="7" id="KW-1185">Reference proteome</keyword>
<feature type="domain" description="Response regulatory" evidence="5">
    <location>
        <begin position="53"/>
        <end position="168"/>
    </location>
</feature>
<dbReference type="EMBL" id="CP042345">
    <property type="protein sequence ID" value="QEA16217.1"/>
    <property type="molecule type" value="Genomic_DNA"/>
</dbReference>
<dbReference type="InterPro" id="IPR058245">
    <property type="entry name" value="NreC/VraR/RcsB-like_REC"/>
</dbReference>
<dbReference type="CDD" id="cd17535">
    <property type="entry name" value="REC_NarL-like"/>
    <property type="match status" value="1"/>
</dbReference>
<dbReference type="PANTHER" id="PTHR43214:SF43">
    <property type="entry name" value="TWO-COMPONENT RESPONSE REGULATOR"/>
    <property type="match status" value="1"/>
</dbReference>
<gene>
    <name evidence="6" type="ORF">FRF71_08765</name>
</gene>
<dbReference type="SMART" id="SM00421">
    <property type="entry name" value="HTH_LUXR"/>
    <property type="match status" value="1"/>
</dbReference>
<dbReference type="AlphaFoldDB" id="A0A5B8S668"/>
<dbReference type="SUPFAM" id="SSF46894">
    <property type="entry name" value="C-terminal effector domain of the bipartite response regulators"/>
    <property type="match status" value="1"/>
</dbReference>
<dbReference type="PANTHER" id="PTHR43214">
    <property type="entry name" value="TWO-COMPONENT RESPONSE REGULATOR"/>
    <property type="match status" value="1"/>
</dbReference>
<dbReference type="SMART" id="SM00448">
    <property type="entry name" value="REC"/>
    <property type="match status" value="1"/>
</dbReference>
<dbReference type="InterPro" id="IPR001789">
    <property type="entry name" value="Sig_transdc_resp-reg_receiver"/>
</dbReference>
<keyword evidence="2" id="KW-0238">DNA-binding</keyword>
<organism evidence="6 7">
    <name type="scientific">Novosphingobium ginsenosidimutans</name>
    <dbReference type="NCBI Taxonomy" id="1176536"/>
    <lineage>
        <taxon>Bacteria</taxon>
        <taxon>Pseudomonadati</taxon>
        <taxon>Pseudomonadota</taxon>
        <taxon>Alphaproteobacteria</taxon>
        <taxon>Sphingomonadales</taxon>
        <taxon>Sphingomonadaceae</taxon>
        <taxon>Novosphingobium</taxon>
    </lineage>
</organism>
<evidence type="ECO:0000259" key="5">
    <source>
        <dbReference type="PROSITE" id="PS50110"/>
    </source>
</evidence>
<dbReference type="GO" id="GO:0003677">
    <property type="term" value="F:DNA binding"/>
    <property type="evidence" value="ECO:0007669"/>
    <property type="project" value="UniProtKB-KW"/>
</dbReference>
<name>A0A5B8S668_9SPHN</name>
<dbReference type="PRINTS" id="PR00038">
    <property type="entry name" value="HTHLUXR"/>
</dbReference>
<dbReference type="PROSITE" id="PS50110">
    <property type="entry name" value="RESPONSE_REGULATORY"/>
    <property type="match status" value="1"/>
</dbReference>
<dbReference type="InterPro" id="IPR000792">
    <property type="entry name" value="Tscrpt_reg_LuxR_C"/>
</dbReference>
<dbReference type="InterPro" id="IPR016032">
    <property type="entry name" value="Sig_transdc_resp-reg_C-effctor"/>
</dbReference>
<dbReference type="GO" id="GO:0000160">
    <property type="term" value="P:phosphorelay signal transduction system"/>
    <property type="evidence" value="ECO:0007669"/>
    <property type="project" value="InterPro"/>
</dbReference>
<feature type="modified residue" description="4-aspartylphosphate" evidence="3">
    <location>
        <position position="103"/>
    </location>
</feature>
<sequence length="256" mass="27122">MIHLGEIDGRPAFGHLGHCDHECTSPASAPRPIWPAASSRCWPSYLMGGDAPRWLICDDHPLVLGAMAQTILHRWPDVIIDRAGSFDEAEALCELDPALVLTDLAMPGATPLNGIARIRRRLPNARIIVLTGLIDDDLLLSLVNLPVEGFISKAESGAVVQAAIELVVAGGHYFPPRIAQLASNIARTGPASASRITPRQHEVIKLLASGHSNKEIAKLLGLSPATVKTHVAQVMANVGANNRAEAAARAVALGLT</sequence>
<dbReference type="CDD" id="cd06170">
    <property type="entry name" value="LuxR_C_like"/>
    <property type="match status" value="1"/>
</dbReference>
<proteinExistence type="predicted"/>
<dbReference type="Proteomes" id="UP000321172">
    <property type="component" value="Chromosome"/>
</dbReference>
<evidence type="ECO:0000256" key="2">
    <source>
        <dbReference type="ARBA" id="ARBA00023125"/>
    </source>
</evidence>
<dbReference type="Pfam" id="PF00196">
    <property type="entry name" value="GerE"/>
    <property type="match status" value="1"/>
</dbReference>
<dbReference type="GO" id="GO:0006355">
    <property type="term" value="P:regulation of DNA-templated transcription"/>
    <property type="evidence" value="ECO:0007669"/>
    <property type="project" value="InterPro"/>
</dbReference>
<protein>
    <submittedName>
        <fullName evidence="6">Response regulator transcription factor</fullName>
    </submittedName>
</protein>